<dbReference type="GO" id="GO:0007608">
    <property type="term" value="P:sensory perception of smell"/>
    <property type="evidence" value="ECO:0007669"/>
    <property type="project" value="UniProtKB-KW"/>
</dbReference>
<evidence type="ECO:0000256" key="4">
    <source>
        <dbReference type="ARBA" id="ARBA00022692"/>
    </source>
</evidence>
<dbReference type="AlphaFoldDB" id="A0ABD2A1J8"/>
<dbReference type="Proteomes" id="UP001607302">
    <property type="component" value="Unassembled WGS sequence"/>
</dbReference>
<evidence type="ECO:0000256" key="5">
    <source>
        <dbReference type="ARBA" id="ARBA00022725"/>
    </source>
</evidence>
<evidence type="ECO:0000313" key="11">
    <source>
        <dbReference type="EMBL" id="KAL2714463.1"/>
    </source>
</evidence>
<evidence type="ECO:0000256" key="3">
    <source>
        <dbReference type="ARBA" id="ARBA00022606"/>
    </source>
</evidence>
<accession>A0ABD2A1J8</accession>
<name>A0ABD2A1J8_VESSQ</name>
<sequence length="498" mass="58100">MKIDIEQKIKFCKINNTYLFLLKQMHFCRCDIPFYMISIKTQKLLVFMILRSSKPCVLSIGGIFVSSHRLFAGVSKNKLSIYFNMSVTSGLTYYEQHFLYSNKFCQYIMGLRPYQSSNDLLFQVCTVTAYVLPTIAHQLYQLVMLDVTLESFVKVLQKMLAAVCILWTYSAAYFSFIHVRVIFVQLTSFYAIKETFENIENSYNFQTNEIFSQIKLDYEKLSNKDELEITEKYNREGKMYTFTIVGFFYFYLIATITPCFLKVFSYHIGSLENVNLTLPIPVNNVSYPGTIFYTLFIYQTVGMCMLITLGTACYSSYLVLVQHACCQLSVLRLKIVQPFRELENVNQNVRCEKIIWDEFDWIVDMFQLSIVLKNIWELIECSVYIVGSIFLTYITTYFGQTLIDHSIEAHTELCQIPFYMISIKGQKLLIFMILRSSKPCMLSVGASNESCVLYRGWTTTDNGYSQQTLLRMASIISGMRMRNEDESWKSIYLFFFSL</sequence>
<protein>
    <recommendedName>
        <fullName evidence="13">Odorant receptor</fullName>
    </recommendedName>
</protein>
<dbReference type="GO" id="GO:0005886">
    <property type="term" value="C:plasma membrane"/>
    <property type="evidence" value="ECO:0007669"/>
    <property type="project" value="UniProtKB-SubCell"/>
</dbReference>
<feature type="transmembrane region" description="Helical" evidence="10">
    <location>
        <begin position="291"/>
        <end position="314"/>
    </location>
</feature>
<reference evidence="11 12" key="1">
    <citation type="journal article" date="2024" name="Ann. Entomol. Soc. Am.">
        <title>Genomic analyses of the southern and eastern yellowjacket wasps (Hymenoptera: Vespidae) reveal evolutionary signatures of social life.</title>
        <authorList>
            <person name="Catto M.A."/>
            <person name="Caine P.B."/>
            <person name="Orr S.E."/>
            <person name="Hunt B.G."/>
            <person name="Goodisman M.A.D."/>
        </authorList>
    </citation>
    <scope>NUCLEOTIDE SEQUENCE [LARGE SCALE GENOMIC DNA]</scope>
    <source>
        <strain evidence="11">233</strain>
        <tissue evidence="11">Head and thorax</tissue>
    </source>
</reference>
<keyword evidence="3" id="KW-0716">Sensory transduction</keyword>
<feature type="transmembrane region" description="Helical" evidence="10">
    <location>
        <begin position="120"/>
        <end position="140"/>
    </location>
</feature>
<dbReference type="InterPro" id="IPR004117">
    <property type="entry name" value="7tm6_olfct_rcpt"/>
</dbReference>
<evidence type="ECO:0000313" key="12">
    <source>
        <dbReference type="Proteomes" id="UP001607302"/>
    </source>
</evidence>
<evidence type="ECO:0000256" key="7">
    <source>
        <dbReference type="ARBA" id="ARBA00023136"/>
    </source>
</evidence>
<dbReference type="EMBL" id="JAUDFV010000156">
    <property type="protein sequence ID" value="KAL2714463.1"/>
    <property type="molecule type" value="Genomic_DNA"/>
</dbReference>
<dbReference type="PANTHER" id="PTHR21137">
    <property type="entry name" value="ODORANT RECEPTOR"/>
    <property type="match status" value="1"/>
</dbReference>
<comment type="caution">
    <text evidence="11">The sequence shown here is derived from an EMBL/GenBank/DDBJ whole genome shotgun (WGS) entry which is preliminary data.</text>
</comment>
<dbReference type="Pfam" id="PF02949">
    <property type="entry name" value="7tm_6"/>
    <property type="match status" value="2"/>
</dbReference>
<dbReference type="PANTHER" id="PTHR21137:SF35">
    <property type="entry name" value="ODORANT RECEPTOR 19A-RELATED"/>
    <property type="match status" value="1"/>
</dbReference>
<evidence type="ECO:0000256" key="8">
    <source>
        <dbReference type="ARBA" id="ARBA00023170"/>
    </source>
</evidence>
<keyword evidence="9" id="KW-0807">Transducer</keyword>
<evidence type="ECO:0000256" key="9">
    <source>
        <dbReference type="ARBA" id="ARBA00023224"/>
    </source>
</evidence>
<keyword evidence="2" id="KW-1003">Cell membrane</keyword>
<evidence type="ECO:0000256" key="2">
    <source>
        <dbReference type="ARBA" id="ARBA00022475"/>
    </source>
</evidence>
<dbReference type="GO" id="GO:0007165">
    <property type="term" value="P:signal transduction"/>
    <property type="evidence" value="ECO:0007669"/>
    <property type="project" value="UniProtKB-KW"/>
</dbReference>
<evidence type="ECO:0008006" key="13">
    <source>
        <dbReference type="Google" id="ProtNLM"/>
    </source>
</evidence>
<keyword evidence="6 10" id="KW-1133">Transmembrane helix</keyword>
<comment type="subcellular location">
    <subcellularLocation>
        <location evidence="1">Cell membrane</location>
        <topology evidence="1">Multi-pass membrane protein</topology>
    </subcellularLocation>
</comment>
<evidence type="ECO:0000256" key="10">
    <source>
        <dbReference type="SAM" id="Phobius"/>
    </source>
</evidence>
<evidence type="ECO:0000256" key="6">
    <source>
        <dbReference type="ARBA" id="ARBA00022989"/>
    </source>
</evidence>
<keyword evidence="5" id="KW-0552">Olfaction</keyword>
<feature type="transmembrane region" description="Helical" evidence="10">
    <location>
        <begin position="375"/>
        <end position="396"/>
    </location>
</feature>
<keyword evidence="12" id="KW-1185">Reference proteome</keyword>
<keyword evidence="7 10" id="KW-0472">Membrane</keyword>
<organism evidence="11 12">
    <name type="scientific">Vespula squamosa</name>
    <name type="common">Southern yellow jacket</name>
    <name type="synonym">Wasp</name>
    <dbReference type="NCBI Taxonomy" id="30214"/>
    <lineage>
        <taxon>Eukaryota</taxon>
        <taxon>Metazoa</taxon>
        <taxon>Ecdysozoa</taxon>
        <taxon>Arthropoda</taxon>
        <taxon>Hexapoda</taxon>
        <taxon>Insecta</taxon>
        <taxon>Pterygota</taxon>
        <taxon>Neoptera</taxon>
        <taxon>Endopterygota</taxon>
        <taxon>Hymenoptera</taxon>
        <taxon>Apocrita</taxon>
        <taxon>Aculeata</taxon>
        <taxon>Vespoidea</taxon>
        <taxon>Vespidae</taxon>
        <taxon>Vespinae</taxon>
        <taxon>Vespula</taxon>
    </lineage>
</organism>
<proteinExistence type="predicted"/>
<gene>
    <name evidence="11" type="ORF">V1478_015648</name>
</gene>
<feature type="transmembrane region" description="Helical" evidence="10">
    <location>
        <begin position="160"/>
        <end position="183"/>
    </location>
</feature>
<keyword evidence="8" id="KW-0675">Receptor</keyword>
<keyword evidence="4 10" id="KW-0812">Transmembrane</keyword>
<feature type="transmembrane region" description="Helical" evidence="10">
    <location>
        <begin position="240"/>
        <end position="264"/>
    </location>
</feature>
<evidence type="ECO:0000256" key="1">
    <source>
        <dbReference type="ARBA" id="ARBA00004651"/>
    </source>
</evidence>